<dbReference type="RefSeq" id="WP_179761562.1">
    <property type="nucleotide sequence ID" value="NZ_BAAAJZ010000003.1"/>
</dbReference>
<evidence type="ECO:0000313" key="2">
    <source>
        <dbReference type="EMBL" id="NYG03005.1"/>
    </source>
</evidence>
<feature type="transmembrane region" description="Helical" evidence="1">
    <location>
        <begin position="125"/>
        <end position="144"/>
    </location>
</feature>
<name>A0A852W9M4_PSEA5</name>
<feature type="transmembrane region" description="Helical" evidence="1">
    <location>
        <begin position="84"/>
        <end position="105"/>
    </location>
</feature>
<proteinExistence type="predicted"/>
<dbReference type="GeneID" id="98053018"/>
<dbReference type="Proteomes" id="UP000549695">
    <property type="component" value="Unassembled WGS sequence"/>
</dbReference>
<sequence length="155" mass="16594">MTRFTSVYGAGPGHLLLLVAGFAVAGYAALLLLDDPSALRILVWFVGVALVHDVVLFPLYSAVDRALTTVSGRLHRHGRIPLVNHVRLPLLASGLTLLVFLPGIIRQGEETHLAATGFDQQPYATAWFLLVAVFAGTSALVYVLRSAHAALTGDR</sequence>
<dbReference type="AlphaFoldDB" id="A0A852W9M4"/>
<evidence type="ECO:0000256" key="1">
    <source>
        <dbReference type="SAM" id="Phobius"/>
    </source>
</evidence>
<dbReference type="EMBL" id="JACCCZ010000001">
    <property type="protein sequence ID" value="NYG03005.1"/>
    <property type="molecule type" value="Genomic_DNA"/>
</dbReference>
<keyword evidence="1" id="KW-1133">Transmembrane helix</keyword>
<organism evidence="2 3">
    <name type="scientific">Pseudonocardia alni</name>
    <name type="common">Amycolata alni</name>
    <dbReference type="NCBI Taxonomy" id="33907"/>
    <lineage>
        <taxon>Bacteria</taxon>
        <taxon>Bacillati</taxon>
        <taxon>Actinomycetota</taxon>
        <taxon>Actinomycetes</taxon>
        <taxon>Pseudonocardiales</taxon>
        <taxon>Pseudonocardiaceae</taxon>
        <taxon>Pseudonocardia</taxon>
    </lineage>
</organism>
<feature type="transmembrane region" description="Helical" evidence="1">
    <location>
        <begin position="41"/>
        <end position="63"/>
    </location>
</feature>
<protein>
    <submittedName>
        <fullName evidence="2">Uncharacterized protein</fullName>
    </submittedName>
</protein>
<comment type="caution">
    <text evidence="2">The sequence shown here is derived from an EMBL/GenBank/DDBJ whole genome shotgun (WGS) entry which is preliminary data.</text>
</comment>
<keyword evidence="1" id="KW-0472">Membrane</keyword>
<reference evidence="2 3" key="1">
    <citation type="submission" date="2020-07" db="EMBL/GenBank/DDBJ databases">
        <title>Sequencing the genomes of 1000 actinobacteria strains.</title>
        <authorList>
            <person name="Klenk H.-P."/>
        </authorList>
    </citation>
    <scope>NUCLEOTIDE SEQUENCE [LARGE SCALE GENOMIC DNA]</scope>
    <source>
        <strain evidence="2 3">DSM 44749</strain>
    </source>
</reference>
<accession>A0A852W9M4</accession>
<keyword evidence="1" id="KW-0812">Transmembrane</keyword>
<evidence type="ECO:0000313" key="3">
    <source>
        <dbReference type="Proteomes" id="UP000549695"/>
    </source>
</evidence>
<feature type="transmembrane region" description="Helical" evidence="1">
    <location>
        <begin position="7"/>
        <end position="29"/>
    </location>
</feature>
<keyword evidence="3" id="KW-1185">Reference proteome</keyword>
<gene>
    <name evidence="2" type="ORF">HDA37_003290</name>
</gene>